<evidence type="ECO:0000313" key="1">
    <source>
        <dbReference type="EMBL" id="KAF2470474.1"/>
    </source>
</evidence>
<proteinExistence type="predicted"/>
<reference evidence="1" key="1">
    <citation type="journal article" date="2020" name="Stud. Mycol.">
        <title>101 Dothideomycetes genomes: a test case for predicting lifestyles and emergence of pathogens.</title>
        <authorList>
            <person name="Haridas S."/>
            <person name="Albert R."/>
            <person name="Binder M."/>
            <person name="Bloem J."/>
            <person name="Labutti K."/>
            <person name="Salamov A."/>
            <person name="Andreopoulos B."/>
            <person name="Baker S."/>
            <person name="Barry K."/>
            <person name="Bills G."/>
            <person name="Bluhm B."/>
            <person name="Cannon C."/>
            <person name="Castanera R."/>
            <person name="Culley D."/>
            <person name="Daum C."/>
            <person name="Ezra D."/>
            <person name="Gonzalez J."/>
            <person name="Henrissat B."/>
            <person name="Kuo A."/>
            <person name="Liang C."/>
            <person name="Lipzen A."/>
            <person name="Lutzoni F."/>
            <person name="Magnuson J."/>
            <person name="Mondo S."/>
            <person name="Nolan M."/>
            <person name="Ohm R."/>
            <person name="Pangilinan J."/>
            <person name="Park H.-J."/>
            <person name="Ramirez L."/>
            <person name="Alfaro M."/>
            <person name="Sun H."/>
            <person name="Tritt A."/>
            <person name="Yoshinaga Y."/>
            <person name="Zwiers L.-H."/>
            <person name="Turgeon B."/>
            <person name="Goodwin S."/>
            <person name="Spatafora J."/>
            <person name="Crous P."/>
            <person name="Grigoriev I."/>
        </authorList>
    </citation>
    <scope>NUCLEOTIDE SEQUENCE</scope>
    <source>
        <strain evidence="1">ATCC 200398</strain>
    </source>
</reference>
<sequence length="72" mass="7863">QSEVLDAIKRQTVALSHCYQACMAAIKDTTKGTGHDYKYVKVPKQARLLIGDLGSIKGGTLHTYSNIEVNRG</sequence>
<evidence type="ECO:0000313" key="2">
    <source>
        <dbReference type="Proteomes" id="UP000799755"/>
    </source>
</evidence>
<dbReference type="EMBL" id="MU003508">
    <property type="protein sequence ID" value="KAF2470474.1"/>
    <property type="molecule type" value="Genomic_DNA"/>
</dbReference>
<feature type="non-terminal residue" evidence="1">
    <location>
        <position position="1"/>
    </location>
</feature>
<dbReference type="Proteomes" id="UP000799755">
    <property type="component" value="Unassembled WGS sequence"/>
</dbReference>
<keyword evidence="2" id="KW-1185">Reference proteome</keyword>
<protein>
    <submittedName>
        <fullName evidence="1">Uncharacterized protein</fullName>
    </submittedName>
</protein>
<comment type="caution">
    <text evidence="1">The sequence shown here is derived from an EMBL/GenBank/DDBJ whole genome shotgun (WGS) entry which is preliminary data.</text>
</comment>
<accession>A0ACB6QTZ2</accession>
<gene>
    <name evidence="1" type="ORF">BDR25DRAFT_226251</name>
</gene>
<name>A0ACB6QTZ2_9PLEO</name>
<organism evidence="1 2">
    <name type="scientific">Lindgomyces ingoldianus</name>
    <dbReference type="NCBI Taxonomy" id="673940"/>
    <lineage>
        <taxon>Eukaryota</taxon>
        <taxon>Fungi</taxon>
        <taxon>Dikarya</taxon>
        <taxon>Ascomycota</taxon>
        <taxon>Pezizomycotina</taxon>
        <taxon>Dothideomycetes</taxon>
        <taxon>Pleosporomycetidae</taxon>
        <taxon>Pleosporales</taxon>
        <taxon>Lindgomycetaceae</taxon>
        <taxon>Lindgomyces</taxon>
    </lineage>
</organism>